<sequence>MFKSQFSESHPFVLAIFGCQYHDEEPDASKSALIARFQSLLSQSPAKHVETLESDDINKDRGSSRVWMSYWFSPPQYESWWQSPNVADFWRNLPNAAGFWRERFQFTSKNSMFESNHARPNGFSHLGSFAPLVDNTGYWGAYRDRLDPNDHLASPLQSVSTPAQISGPKIHPDRVKINTFPENICCVIEGQDFSAMQEKELQYWSENFNELTNEWVTICLEADGLDGILSSCLCHDPTSPLIPPTTSRRWARGLKHTRRLQIFYFQDLSFMERLGKKYQAHRDLRKGFSKAYGPKGAMFGGELLLWVDLGVLKAGDIEAEYVGCYEGTGFMGFAGHEAF</sequence>
<keyword evidence="7" id="KW-1185">Reference proteome</keyword>
<dbReference type="AlphaFoldDB" id="N1QD40"/>
<organism evidence="6 7">
    <name type="scientific">Pseudocercospora fijiensis (strain CIRAD86)</name>
    <name type="common">Black leaf streak disease fungus</name>
    <name type="synonym">Mycosphaerella fijiensis</name>
    <dbReference type="NCBI Taxonomy" id="383855"/>
    <lineage>
        <taxon>Eukaryota</taxon>
        <taxon>Fungi</taxon>
        <taxon>Dikarya</taxon>
        <taxon>Ascomycota</taxon>
        <taxon>Pezizomycotina</taxon>
        <taxon>Dothideomycetes</taxon>
        <taxon>Dothideomycetidae</taxon>
        <taxon>Mycosphaerellales</taxon>
        <taxon>Mycosphaerellaceae</taxon>
        <taxon>Pseudocercospora</taxon>
    </lineage>
</organism>
<evidence type="ECO:0000313" key="7">
    <source>
        <dbReference type="Proteomes" id="UP000016932"/>
    </source>
</evidence>
<keyword evidence="2" id="KW-0349">Heme</keyword>
<evidence type="ECO:0000256" key="4">
    <source>
        <dbReference type="ARBA" id="ARBA00023004"/>
    </source>
</evidence>
<evidence type="ECO:0000256" key="3">
    <source>
        <dbReference type="ARBA" id="ARBA00022723"/>
    </source>
</evidence>
<dbReference type="PROSITE" id="PS51257">
    <property type="entry name" value="PROKAR_LIPOPROTEIN"/>
    <property type="match status" value="1"/>
</dbReference>
<dbReference type="InterPro" id="IPR025702">
    <property type="entry name" value="OXD"/>
</dbReference>
<dbReference type="VEuPathDB" id="FungiDB:MYCFIDRAFT_119925"/>
<evidence type="ECO:0000256" key="5">
    <source>
        <dbReference type="ARBA" id="ARBA00023239"/>
    </source>
</evidence>
<dbReference type="RefSeq" id="XP_007922237.1">
    <property type="nucleotide sequence ID" value="XM_007924046.1"/>
</dbReference>
<evidence type="ECO:0008006" key="8">
    <source>
        <dbReference type="Google" id="ProtNLM"/>
    </source>
</evidence>
<name>N1QD40_PSEFD</name>
<keyword evidence="5" id="KW-0456">Lyase</keyword>
<comment type="cofactor">
    <cofactor evidence="1">
        <name>heme b</name>
        <dbReference type="ChEBI" id="CHEBI:60344"/>
    </cofactor>
</comment>
<reference evidence="6 7" key="1">
    <citation type="journal article" date="2012" name="PLoS Pathog.">
        <title>Diverse lifestyles and strategies of plant pathogenesis encoded in the genomes of eighteen Dothideomycetes fungi.</title>
        <authorList>
            <person name="Ohm R.A."/>
            <person name="Feau N."/>
            <person name="Henrissat B."/>
            <person name="Schoch C.L."/>
            <person name="Horwitz B.A."/>
            <person name="Barry K.W."/>
            <person name="Condon B.J."/>
            <person name="Copeland A.C."/>
            <person name="Dhillon B."/>
            <person name="Glaser F."/>
            <person name="Hesse C.N."/>
            <person name="Kosti I."/>
            <person name="LaButti K."/>
            <person name="Lindquist E.A."/>
            <person name="Lucas S."/>
            <person name="Salamov A.A."/>
            <person name="Bradshaw R.E."/>
            <person name="Ciuffetti L."/>
            <person name="Hamelin R.C."/>
            <person name="Kema G.H.J."/>
            <person name="Lawrence C."/>
            <person name="Scott J.A."/>
            <person name="Spatafora J.W."/>
            <person name="Turgeon B.G."/>
            <person name="de Wit P.J.G.M."/>
            <person name="Zhong S."/>
            <person name="Goodwin S.B."/>
            <person name="Grigoriev I.V."/>
        </authorList>
    </citation>
    <scope>NUCLEOTIDE SEQUENCE [LARGE SCALE GENOMIC DNA]</scope>
    <source>
        <strain evidence="6 7">CIRAD86</strain>
    </source>
</reference>
<evidence type="ECO:0000256" key="1">
    <source>
        <dbReference type="ARBA" id="ARBA00001970"/>
    </source>
</evidence>
<dbReference type="eggNOG" id="ENOG502R88E">
    <property type="taxonomic scope" value="Eukaryota"/>
</dbReference>
<dbReference type="Proteomes" id="UP000016932">
    <property type="component" value="Unassembled WGS sequence"/>
</dbReference>
<evidence type="ECO:0000256" key="2">
    <source>
        <dbReference type="ARBA" id="ARBA00022617"/>
    </source>
</evidence>
<dbReference type="Pfam" id="PF13816">
    <property type="entry name" value="Dehydratase_hem"/>
    <property type="match status" value="1"/>
</dbReference>
<keyword evidence="3" id="KW-0479">Metal-binding</keyword>
<dbReference type="EMBL" id="KB446555">
    <property type="protein sequence ID" value="EME89718.1"/>
    <property type="molecule type" value="Genomic_DNA"/>
</dbReference>
<dbReference type="HOGENOM" id="CLU_066254_0_0_1"/>
<feature type="non-terminal residue" evidence="6">
    <location>
        <position position="339"/>
    </location>
</feature>
<dbReference type="KEGG" id="pfj:MYCFIDRAFT_119925"/>
<dbReference type="OrthoDB" id="3465714at2759"/>
<gene>
    <name evidence="6" type="ORF">MYCFIDRAFT_119925</name>
</gene>
<dbReference type="GO" id="GO:0016829">
    <property type="term" value="F:lyase activity"/>
    <property type="evidence" value="ECO:0007669"/>
    <property type="project" value="UniProtKB-KW"/>
</dbReference>
<dbReference type="GO" id="GO:0046872">
    <property type="term" value="F:metal ion binding"/>
    <property type="evidence" value="ECO:0007669"/>
    <property type="project" value="UniProtKB-KW"/>
</dbReference>
<keyword evidence="4" id="KW-0408">Iron</keyword>
<accession>N1QD40</accession>
<dbReference type="GeneID" id="19330407"/>
<proteinExistence type="predicted"/>
<evidence type="ECO:0000313" key="6">
    <source>
        <dbReference type="EMBL" id="EME89718.1"/>
    </source>
</evidence>
<protein>
    <recommendedName>
        <fullName evidence="8">Phenylacetaldoxime dehydratase</fullName>
    </recommendedName>
</protein>